<evidence type="ECO:0000313" key="1">
    <source>
        <dbReference type="EMBL" id="MRG87946.1"/>
    </source>
</evidence>
<accession>A0A6G1XAL6</accession>
<protein>
    <submittedName>
        <fullName evidence="1">DUF370 domain-containing protein</fullName>
    </submittedName>
</protein>
<keyword evidence="2" id="KW-1185">Reference proteome</keyword>
<dbReference type="NCBIfam" id="NF046065">
    <property type="entry name" value="MtxRegRemB"/>
    <property type="match status" value="1"/>
</dbReference>
<dbReference type="AlphaFoldDB" id="A0A6G1XAL6"/>
<dbReference type="EMBL" id="WJNH01000014">
    <property type="protein sequence ID" value="MRG87946.1"/>
    <property type="molecule type" value="Genomic_DNA"/>
</dbReference>
<gene>
    <name evidence="1" type="ORF">GH754_16945</name>
</gene>
<sequence length="94" mass="10743">MFIHIGEEHVIQSKDVVAIIDCDLLTSSSIVDEMIMNQKRNQKVIDSSYDQAKSIVVTTEFIYFSTLSVTTLKKRSSLTSTLDKLEDFSDEYEE</sequence>
<dbReference type="RefSeq" id="WP_153729831.1">
    <property type="nucleotide sequence ID" value="NZ_WJNH01000014.1"/>
</dbReference>
<name>A0A6G1XAL6_9BACI</name>
<dbReference type="InterPro" id="IPR007169">
    <property type="entry name" value="RemA-like"/>
</dbReference>
<reference evidence="1 2" key="1">
    <citation type="submission" date="2019-11" db="EMBL/GenBank/DDBJ databases">
        <authorList>
            <person name="Li J."/>
        </authorList>
    </citation>
    <scope>NUCLEOTIDE SEQUENCE [LARGE SCALE GENOMIC DNA]</scope>
    <source>
        <strain evidence="1 2">J4</strain>
    </source>
</reference>
<comment type="caution">
    <text evidence="1">The sequence shown here is derived from an EMBL/GenBank/DDBJ whole genome shotgun (WGS) entry which is preliminary data.</text>
</comment>
<evidence type="ECO:0000313" key="2">
    <source>
        <dbReference type="Proteomes" id="UP000480185"/>
    </source>
</evidence>
<dbReference type="Pfam" id="PF04025">
    <property type="entry name" value="RemA-like"/>
    <property type="match status" value="1"/>
</dbReference>
<dbReference type="OrthoDB" id="9811390at2"/>
<dbReference type="Proteomes" id="UP000480185">
    <property type="component" value="Unassembled WGS sequence"/>
</dbReference>
<organism evidence="1 2">
    <name type="scientific">Salinibacillus xinjiangensis</name>
    <dbReference type="NCBI Taxonomy" id="1229268"/>
    <lineage>
        <taxon>Bacteria</taxon>
        <taxon>Bacillati</taxon>
        <taxon>Bacillota</taxon>
        <taxon>Bacilli</taxon>
        <taxon>Bacillales</taxon>
        <taxon>Bacillaceae</taxon>
        <taxon>Salinibacillus</taxon>
    </lineage>
</organism>
<proteinExistence type="predicted"/>